<accession>A0A0N5AI16</accession>
<keyword evidence="1" id="KW-1133">Transmembrane helix</keyword>
<feature type="transmembrane region" description="Helical" evidence="1">
    <location>
        <begin position="12"/>
        <end position="30"/>
    </location>
</feature>
<name>A0A0N5AI16_9BILA</name>
<dbReference type="WBParaSite" id="SMUV_0000404301-mRNA-1">
    <property type="protein sequence ID" value="SMUV_0000404301-mRNA-1"/>
    <property type="gene ID" value="SMUV_0000404301"/>
</dbReference>
<dbReference type="AlphaFoldDB" id="A0A0N5AI16"/>
<keyword evidence="1" id="KW-0472">Membrane</keyword>
<evidence type="ECO:0000256" key="1">
    <source>
        <dbReference type="SAM" id="Phobius"/>
    </source>
</evidence>
<feature type="transmembrane region" description="Helical" evidence="1">
    <location>
        <begin position="50"/>
        <end position="77"/>
    </location>
</feature>
<evidence type="ECO:0000313" key="2">
    <source>
        <dbReference type="Proteomes" id="UP000046393"/>
    </source>
</evidence>
<keyword evidence="2" id="KW-1185">Reference proteome</keyword>
<evidence type="ECO:0000313" key="3">
    <source>
        <dbReference type="WBParaSite" id="SMUV_0000404301-mRNA-1"/>
    </source>
</evidence>
<keyword evidence="1" id="KW-0812">Transmembrane</keyword>
<proteinExistence type="predicted"/>
<dbReference type="Proteomes" id="UP000046393">
    <property type="component" value="Unplaced"/>
</dbReference>
<organism evidence="2 3">
    <name type="scientific">Syphacia muris</name>
    <dbReference type="NCBI Taxonomy" id="451379"/>
    <lineage>
        <taxon>Eukaryota</taxon>
        <taxon>Metazoa</taxon>
        <taxon>Ecdysozoa</taxon>
        <taxon>Nematoda</taxon>
        <taxon>Chromadorea</taxon>
        <taxon>Rhabditida</taxon>
        <taxon>Spirurina</taxon>
        <taxon>Oxyuridomorpha</taxon>
        <taxon>Oxyuroidea</taxon>
        <taxon>Oxyuridae</taxon>
        <taxon>Syphacia</taxon>
    </lineage>
</organism>
<protein>
    <submittedName>
        <fullName evidence="3">Uncharacterized protein</fullName>
    </submittedName>
</protein>
<sequence>MLVYGFSALYNFFFGFYFGVCLITDNYGPWEHNYHYQYSYPYPSGDRDDVGHTYIIISFFTYLVVTIILVLICFLLVKHRRILKTNPQLFVRSRIAPVQTTNNVTVIRQAAVTDVEVGRTGAQTNTSPSPLQASTFPIRSNTVLPTAPPLSGPITFVTPSLYPQNFTNGQSSSELDEWASCAANTQQAQPSLANTDTSAASTSALAHSLYDRFQDRNSILVPHYHSDAVNGDQMLQQNDVPTCLQVYYTPPPEYSEVVSNSNAYPAERQQSKNEL</sequence>
<reference evidence="3" key="1">
    <citation type="submission" date="2017-02" db="UniProtKB">
        <authorList>
            <consortium name="WormBaseParasite"/>
        </authorList>
    </citation>
    <scope>IDENTIFICATION</scope>
</reference>